<keyword evidence="5" id="KW-1185">Reference proteome</keyword>
<name>A0AAX2UK02_9BACT</name>
<reference evidence="3 5" key="2">
    <citation type="submission" date="2019-08" db="EMBL/GenBank/DDBJ databases">
        <title>Rapid identification of Enteric Bacteria from Whole Genome Sequences (WGS) using Average Nucleotide Identity (ANI).</title>
        <authorList>
            <person name="Lane C."/>
        </authorList>
    </citation>
    <scope>NUCLEOTIDE SEQUENCE [LARGE SCALE GENOMIC DNA]</scope>
    <source>
        <strain evidence="3 5">D4984</strain>
    </source>
</reference>
<dbReference type="EMBL" id="VRMA01000052">
    <property type="protein sequence ID" value="TXK56737.1"/>
    <property type="molecule type" value="Genomic_DNA"/>
</dbReference>
<gene>
    <name evidence="2" type="ORF">FDW42_02515</name>
    <name evidence="3" type="ORF">FVD16_05705</name>
</gene>
<accession>A0AAX2UK02</accession>
<organism evidence="2 4">
    <name type="scientific">Campylobacter helveticus</name>
    <dbReference type="NCBI Taxonomy" id="28898"/>
    <lineage>
        <taxon>Bacteria</taxon>
        <taxon>Pseudomonadati</taxon>
        <taxon>Campylobacterota</taxon>
        <taxon>Epsilonproteobacteria</taxon>
        <taxon>Campylobacterales</taxon>
        <taxon>Campylobacteraceae</taxon>
        <taxon>Campylobacter</taxon>
    </lineage>
</organism>
<dbReference type="RefSeq" id="WP_082199356.1">
    <property type="nucleotide sequence ID" value="NZ_CAUWMG010000009.1"/>
</dbReference>
<feature type="domain" description="PAS" evidence="1">
    <location>
        <begin position="17"/>
        <end position="52"/>
    </location>
</feature>
<evidence type="ECO:0000313" key="4">
    <source>
        <dbReference type="Proteomes" id="UP000306813"/>
    </source>
</evidence>
<dbReference type="Proteomes" id="UP000306813">
    <property type="component" value="Unassembled WGS sequence"/>
</dbReference>
<dbReference type="PROSITE" id="PS50112">
    <property type="entry name" value="PAS"/>
    <property type="match status" value="1"/>
</dbReference>
<dbReference type="InterPro" id="IPR013655">
    <property type="entry name" value="PAS_fold_3"/>
</dbReference>
<protein>
    <submittedName>
        <fullName evidence="2">PAS domain-containing protein</fullName>
    </submittedName>
</protein>
<dbReference type="InterPro" id="IPR035965">
    <property type="entry name" value="PAS-like_dom_sf"/>
</dbReference>
<dbReference type="CDD" id="cd00130">
    <property type="entry name" value="PAS"/>
    <property type="match status" value="1"/>
</dbReference>
<dbReference type="NCBIfam" id="TIGR00229">
    <property type="entry name" value="sensory_box"/>
    <property type="match status" value="1"/>
</dbReference>
<dbReference type="KEGG" id="chv:CHELV3228_0461"/>
<comment type="caution">
    <text evidence="2">The sequence shown here is derived from an EMBL/GenBank/DDBJ whole genome shotgun (WGS) entry which is preliminary data.</text>
</comment>
<sequence length="164" mass="19157">MKEIVLADDTLITSKTDLKGDIIYANADFLKYAGYKMDEILYKPHNIVRHEDMPKTVFKCLWDYIVEGNEIFAFVKNKAKSGDYYWVFANITASFDEKRNIINYYSVRRKPNPKAIPIIESVYKTLLEKEREGGIKEGVKTLMELVGSYKMTYNQLIFDLQENN</sequence>
<reference evidence="2 4" key="1">
    <citation type="submission" date="2019-05" db="EMBL/GenBank/DDBJ databases">
        <title>Draft genomes of eight strains of Campylobacter helveticus isolated from cats and a dog in New Zealand.</title>
        <authorList>
            <person name="Bojanic K."/>
            <person name="Midwinter A.C."/>
            <person name="Biggs P.J."/>
            <person name="Acke E."/>
            <person name="Cornelius A.J."/>
            <person name="Marshall J.C."/>
        </authorList>
    </citation>
    <scope>NUCLEOTIDE SEQUENCE [LARGE SCALE GENOMIC DNA]</scope>
    <source>
        <strain evidence="2 4">ACP123b</strain>
    </source>
</reference>
<dbReference type="SUPFAM" id="SSF55785">
    <property type="entry name" value="PYP-like sensor domain (PAS domain)"/>
    <property type="match status" value="1"/>
</dbReference>
<evidence type="ECO:0000313" key="5">
    <source>
        <dbReference type="Proteomes" id="UP000321317"/>
    </source>
</evidence>
<dbReference type="Gene3D" id="3.30.450.20">
    <property type="entry name" value="PAS domain"/>
    <property type="match status" value="1"/>
</dbReference>
<dbReference type="GeneID" id="52036381"/>
<evidence type="ECO:0000313" key="2">
    <source>
        <dbReference type="EMBL" id="TNB58345.1"/>
    </source>
</evidence>
<dbReference type="InterPro" id="IPR000014">
    <property type="entry name" value="PAS"/>
</dbReference>
<dbReference type="AlphaFoldDB" id="A0AAX2UK02"/>
<dbReference type="EMBL" id="VDBS01000023">
    <property type="protein sequence ID" value="TNB58345.1"/>
    <property type="molecule type" value="Genomic_DNA"/>
</dbReference>
<evidence type="ECO:0000259" key="1">
    <source>
        <dbReference type="PROSITE" id="PS50112"/>
    </source>
</evidence>
<evidence type="ECO:0000313" key="3">
    <source>
        <dbReference type="EMBL" id="TXK56737.1"/>
    </source>
</evidence>
<proteinExistence type="predicted"/>
<dbReference type="Proteomes" id="UP000321317">
    <property type="component" value="Unassembled WGS sequence"/>
</dbReference>
<dbReference type="Pfam" id="PF08447">
    <property type="entry name" value="PAS_3"/>
    <property type="match status" value="1"/>
</dbReference>